<reference evidence="5" key="1">
    <citation type="submission" date="2020-09" db="EMBL/GenBank/DDBJ databases">
        <title>A novel bacterium of genus Mangrovicoccus, isolated from South China Sea.</title>
        <authorList>
            <person name="Huang H."/>
            <person name="Mo K."/>
            <person name="Hu Y."/>
        </authorList>
    </citation>
    <scope>NUCLEOTIDE SEQUENCE</scope>
    <source>
        <strain evidence="5">HB182678</strain>
    </source>
</reference>
<dbReference type="GO" id="GO:0015562">
    <property type="term" value="F:efflux transmembrane transporter activity"/>
    <property type="evidence" value="ECO:0007669"/>
    <property type="project" value="TreeGrafter"/>
</dbReference>
<sequence length="372" mass="38711">MRLLPVLTALIVAVVLYALVFERDALRAIVSGQAPPSPSGAAAPAPAAPPSEDEAGQAAIDVIAVESRAQTVDNTVVLRGRTEADRQVEVMSQVSGLVISEPLSKGSFVEAGQVICEVDPGTRPADLQEARAALAEAEIADTAAQRLSKGGYTSETQAVAARASLESARAAVTRAETEIARLTITAPFSGLLETDSAELGSLLQSGAACATVIRLDPVRLVGFLPETQVQQVATGAPARARLADGRLREGIVTFVSRSADATTRTFRVDIQVANPDFSVRDGQTAEIAIEAEGASAHLIPQSALTLDDDGTMGVRVVDAESRARFVAVKILRDTAEGMLVTGLPETAEIITLGQEYVTDGVAVTAHRPEDGA</sequence>
<dbReference type="InterPro" id="IPR006143">
    <property type="entry name" value="RND_pump_MFP"/>
</dbReference>
<name>A0A8J7CKA0_9RHOB</name>
<dbReference type="InterPro" id="IPR058625">
    <property type="entry name" value="MdtA-like_BSH"/>
</dbReference>
<comment type="caution">
    <text evidence="5">The sequence shown here is derived from an EMBL/GenBank/DDBJ whole genome shotgun (WGS) entry which is preliminary data.</text>
</comment>
<organism evidence="5 6">
    <name type="scientific">Mangrovicoccus algicola</name>
    <dbReference type="NCBI Taxonomy" id="2771008"/>
    <lineage>
        <taxon>Bacteria</taxon>
        <taxon>Pseudomonadati</taxon>
        <taxon>Pseudomonadota</taxon>
        <taxon>Alphaproteobacteria</taxon>
        <taxon>Rhodobacterales</taxon>
        <taxon>Paracoccaceae</taxon>
        <taxon>Mangrovicoccus</taxon>
    </lineage>
</organism>
<dbReference type="AlphaFoldDB" id="A0A8J7CKA0"/>
<feature type="domain" description="CusB-like beta-barrel" evidence="4">
    <location>
        <begin position="224"/>
        <end position="292"/>
    </location>
</feature>
<proteinExistence type="inferred from homology"/>
<dbReference type="PANTHER" id="PTHR30469">
    <property type="entry name" value="MULTIDRUG RESISTANCE PROTEIN MDTA"/>
    <property type="match status" value="1"/>
</dbReference>
<keyword evidence="6" id="KW-1185">Reference proteome</keyword>
<dbReference type="Gene3D" id="2.40.50.100">
    <property type="match status" value="1"/>
</dbReference>
<evidence type="ECO:0000259" key="4">
    <source>
        <dbReference type="Pfam" id="PF25954"/>
    </source>
</evidence>
<dbReference type="RefSeq" id="WP_193182151.1">
    <property type="nucleotide sequence ID" value="NZ_JACVXA010000023.1"/>
</dbReference>
<dbReference type="EMBL" id="JACVXA010000023">
    <property type="protein sequence ID" value="MBE3638506.1"/>
    <property type="molecule type" value="Genomic_DNA"/>
</dbReference>
<evidence type="ECO:0000256" key="1">
    <source>
        <dbReference type="ARBA" id="ARBA00009477"/>
    </source>
</evidence>
<dbReference type="Proteomes" id="UP000609121">
    <property type="component" value="Unassembled WGS sequence"/>
</dbReference>
<dbReference type="InterPro" id="IPR058792">
    <property type="entry name" value="Beta-barrel_RND_2"/>
</dbReference>
<dbReference type="Gene3D" id="1.10.287.470">
    <property type="entry name" value="Helix hairpin bin"/>
    <property type="match status" value="1"/>
</dbReference>
<dbReference type="SUPFAM" id="SSF111369">
    <property type="entry name" value="HlyD-like secretion proteins"/>
    <property type="match status" value="1"/>
</dbReference>
<feature type="domain" description="Multidrug resistance protein MdtA-like barrel-sandwich hybrid" evidence="3">
    <location>
        <begin position="86"/>
        <end position="213"/>
    </location>
</feature>
<dbReference type="Pfam" id="PF25917">
    <property type="entry name" value="BSH_RND"/>
    <property type="match status" value="1"/>
</dbReference>
<evidence type="ECO:0000256" key="2">
    <source>
        <dbReference type="SAM" id="MobiDB-lite"/>
    </source>
</evidence>
<comment type="similarity">
    <text evidence="1">Belongs to the membrane fusion protein (MFP) (TC 8.A.1) family.</text>
</comment>
<dbReference type="PANTHER" id="PTHR30469:SF29">
    <property type="entry name" value="BLR2860 PROTEIN"/>
    <property type="match status" value="1"/>
</dbReference>
<gene>
    <name evidence="5" type="ORF">ICN82_09855</name>
</gene>
<evidence type="ECO:0000259" key="3">
    <source>
        <dbReference type="Pfam" id="PF25917"/>
    </source>
</evidence>
<dbReference type="Pfam" id="PF25954">
    <property type="entry name" value="Beta-barrel_RND_2"/>
    <property type="match status" value="1"/>
</dbReference>
<accession>A0A8J7CKA0</accession>
<feature type="region of interest" description="Disordered" evidence="2">
    <location>
        <begin position="33"/>
        <end position="55"/>
    </location>
</feature>
<dbReference type="NCBIfam" id="TIGR01730">
    <property type="entry name" value="RND_mfp"/>
    <property type="match status" value="1"/>
</dbReference>
<dbReference type="Gene3D" id="2.40.30.170">
    <property type="match status" value="1"/>
</dbReference>
<protein>
    <submittedName>
        <fullName evidence="5">Efflux RND transporter periplasmic adaptor subunit</fullName>
    </submittedName>
</protein>
<dbReference type="Gene3D" id="2.40.420.20">
    <property type="match status" value="1"/>
</dbReference>
<evidence type="ECO:0000313" key="6">
    <source>
        <dbReference type="Proteomes" id="UP000609121"/>
    </source>
</evidence>
<dbReference type="GO" id="GO:1990281">
    <property type="term" value="C:efflux pump complex"/>
    <property type="evidence" value="ECO:0007669"/>
    <property type="project" value="TreeGrafter"/>
</dbReference>
<evidence type="ECO:0000313" key="5">
    <source>
        <dbReference type="EMBL" id="MBE3638506.1"/>
    </source>
</evidence>